<keyword evidence="2" id="KW-1185">Reference proteome</keyword>
<dbReference type="AlphaFoldDB" id="A0A183GWW1"/>
<dbReference type="WBParaSite" id="HPBE_0002718101-mRNA-1">
    <property type="protein sequence ID" value="HPBE_0002718101-mRNA-1"/>
    <property type="gene ID" value="HPBE_0002718101"/>
</dbReference>
<evidence type="ECO:0000313" key="3">
    <source>
        <dbReference type="WBParaSite" id="HPBE_0002718101-mRNA-1"/>
    </source>
</evidence>
<reference evidence="3" key="2">
    <citation type="submission" date="2019-09" db="UniProtKB">
        <authorList>
            <consortium name="WormBaseParasite"/>
        </authorList>
    </citation>
    <scope>IDENTIFICATION</scope>
</reference>
<evidence type="ECO:0000313" key="1">
    <source>
        <dbReference type="EMBL" id="VDP61575.1"/>
    </source>
</evidence>
<dbReference type="SUPFAM" id="SSF54236">
    <property type="entry name" value="Ubiquitin-like"/>
    <property type="match status" value="1"/>
</dbReference>
<organism evidence="2 3">
    <name type="scientific">Heligmosomoides polygyrus</name>
    <name type="common">Parasitic roundworm</name>
    <dbReference type="NCBI Taxonomy" id="6339"/>
    <lineage>
        <taxon>Eukaryota</taxon>
        <taxon>Metazoa</taxon>
        <taxon>Ecdysozoa</taxon>
        <taxon>Nematoda</taxon>
        <taxon>Chromadorea</taxon>
        <taxon>Rhabditida</taxon>
        <taxon>Rhabditina</taxon>
        <taxon>Rhabditomorpha</taxon>
        <taxon>Strongyloidea</taxon>
        <taxon>Heligmosomidae</taxon>
        <taxon>Heligmosomoides</taxon>
    </lineage>
</organism>
<gene>
    <name evidence="1" type="ORF">HPBE_LOCUS27180</name>
</gene>
<evidence type="ECO:0000313" key="2">
    <source>
        <dbReference type="Proteomes" id="UP000050761"/>
    </source>
</evidence>
<reference evidence="1 2" key="1">
    <citation type="submission" date="2018-11" db="EMBL/GenBank/DDBJ databases">
        <authorList>
            <consortium name="Pathogen Informatics"/>
        </authorList>
    </citation>
    <scope>NUCLEOTIDE SEQUENCE [LARGE SCALE GENOMIC DNA]</scope>
</reference>
<dbReference type="EMBL" id="UZAH01042342">
    <property type="protein sequence ID" value="VDP61575.1"/>
    <property type="molecule type" value="Genomic_DNA"/>
</dbReference>
<name>A0A183GWW1_HELPZ</name>
<protein>
    <submittedName>
        <fullName evidence="3">Rad60-SLD domain-containing protein</fullName>
    </submittedName>
</protein>
<sequence length="88" mass="9301">MADNGNEAPAAGDAGVEYIKLKVVGQVLISFVGKEGSPKAFHSVCCVVGSVRFQDSNEVHFRVKNGTAMGKLKKSYAERTGVAVSSLR</sequence>
<dbReference type="Gene3D" id="3.10.20.90">
    <property type="entry name" value="Phosphatidylinositol 3-kinase Catalytic Subunit, Chain A, domain 1"/>
    <property type="match status" value="1"/>
</dbReference>
<dbReference type="OrthoDB" id="442921at2759"/>
<dbReference type="Proteomes" id="UP000050761">
    <property type="component" value="Unassembled WGS sequence"/>
</dbReference>
<accession>A0A183GWW1</accession>
<proteinExistence type="predicted"/>
<dbReference type="InterPro" id="IPR029071">
    <property type="entry name" value="Ubiquitin-like_domsf"/>
</dbReference>
<accession>A0A3P8G3D3</accession>